<feature type="compositionally biased region" description="Polar residues" evidence="1">
    <location>
        <begin position="92"/>
        <end position="109"/>
    </location>
</feature>
<accession>A0A834MIG1</accession>
<sequence length="109" mass="12193">MGRVRLRSLKCNFHRSRIRLASIEPAWGIVLYQGMGPGDPLPATVRRSVAILVLLQPSRPKSQKTTARRKKRIGLLVGDRAGGPPPKRQGWSFESRSHSSTTTRGNEFF</sequence>
<protein>
    <submittedName>
        <fullName evidence="2">Uncharacterized protein</fullName>
    </submittedName>
</protein>
<dbReference type="Proteomes" id="UP000625711">
    <property type="component" value="Unassembled WGS sequence"/>
</dbReference>
<reference evidence="2" key="1">
    <citation type="submission" date="2020-08" db="EMBL/GenBank/DDBJ databases">
        <title>Genome sequencing and assembly of the red palm weevil Rhynchophorus ferrugineus.</title>
        <authorList>
            <person name="Dias G.B."/>
            <person name="Bergman C.M."/>
            <person name="Manee M."/>
        </authorList>
    </citation>
    <scope>NUCLEOTIDE SEQUENCE</scope>
    <source>
        <strain evidence="2">AA-2017</strain>
        <tissue evidence="2">Whole larva</tissue>
    </source>
</reference>
<keyword evidence="3" id="KW-1185">Reference proteome</keyword>
<evidence type="ECO:0000313" key="2">
    <source>
        <dbReference type="EMBL" id="KAF7284938.1"/>
    </source>
</evidence>
<proteinExistence type="predicted"/>
<feature type="region of interest" description="Disordered" evidence="1">
    <location>
        <begin position="59"/>
        <end position="109"/>
    </location>
</feature>
<gene>
    <name evidence="2" type="ORF">GWI33_017416</name>
</gene>
<organism evidence="2 3">
    <name type="scientific">Rhynchophorus ferrugineus</name>
    <name type="common">Red palm weevil</name>
    <name type="synonym">Curculio ferrugineus</name>
    <dbReference type="NCBI Taxonomy" id="354439"/>
    <lineage>
        <taxon>Eukaryota</taxon>
        <taxon>Metazoa</taxon>
        <taxon>Ecdysozoa</taxon>
        <taxon>Arthropoda</taxon>
        <taxon>Hexapoda</taxon>
        <taxon>Insecta</taxon>
        <taxon>Pterygota</taxon>
        <taxon>Neoptera</taxon>
        <taxon>Endopterygota</taxon>
        <taxon>Coleoptera</taxon>
        <taxon>Polyphaga</taxon>
        <taxon>Cucujiformia</taxon>
        <taxon>Curculionidae</taxon>
        <taxon>Dryophthorinae</taxon>
        <taxon>Rhynchophorus</taxon>
    </lineage>
</organism>
<comment type="caution">
    <text evidence="2">The sequence shown here is derived from an EMBL/GenBank/DDBJ whole genome shotgun (WGS) entry which is preliminary data.</text>
</comment>
<dbReference type="EMBL" id="JAACXV010000065">
    <property type="protein sequence ID" value="KAF7284938.1"/>
    <property type="molecule type" value="Genomic_DNA"/>
</dbReference>
<dbReference type="AlphaFoldDB" id="A0A834MIG1"/>
<evidence type="ECO:0000313" key="3">
    <source>
        <dbReference type="Proteomes" id="UP000625711"/>
    </source>
</evidence>
<evidence type="ECO:0000256" key="1">
    <source>
        <dbReference type="SAM" id="MobiDB-lite"/>
    </source>
</evidence>
<name>A0A834MIG1_RHYFE</name>